<dbReference type="NCBIfam" id="TIGR03263">
    <property type="entry name" value="guanyl_kin"/>
    <property type="match status" value="1"/>
</dbReference>
<keyword evidence="8 11" id="KW-0067">ATP-binding</keyword>
<dbReference type="HAMAP" id="MF_00328">
    <property type="entry name" value="Guanylate_kinase"/>
    <property type="match status" value="1"/>
</dbReference>
<dbReference type="Proteomes" id="UP000260943">
    <property type="component" value="Unassembled WGS sequence"/>
</dbReference>
<evidence type="ECO:0000256" key="6">
    <source>
        <dbReference type="ARBA" id="ARBA00022741"/>
    </source>
</evidence>
<keyword evidence="5 11" id="KW-0808">Transferase</keyword>
<accession>A0A3E4QPY5</accession>
<evidence type="ECO:0000256" key="7">
    <source>
        <dbReference type="ARBA" id="ARBA00022777"/>
    </source>
</evidence>
<evidence type="ECO:0000313" key="13">
    <source>
        <dbReference type="EMBL" id="RGL08285.1"/>
    </source>
</evidence>
<dbReference type="RefSeq" id="WP_117680128.1">
    <property type="nucleotide sequence ID" value="NZ_QSRJ01000011.1"/>
</dbReference>
<dbReference type="FunFam" id="3.30.63.10:FF:000002">
    <property type="entry name" value="Guanylate kinase 1"/>
    <property type="match status" value="1"/>
</dbReference>
<dbReference type="InterPro" id="IPR017665">
    <property type="entry name" value="Guanylate_kinase"/>
</dbReference>
<protein>
    <recommendedName>
        <fullName evidence="4 11">Guanylate kinase</fullName>
        <ecNumber evidence="3 11">2.7.4.8</ecNumber>
    </recommendedName>
    <alternativeName>
        <fullName evidence="9 11">GMP kinase</fullName>
    </alternativeName>
</protein>
<gene>
    <name evidence="11" type="primary">gmk</name>
    <name evidence="13" type="ORF">DXC81_09250</name>
</gene>
<evidence type="ECO:0000259" key="12">
    <source>
        <dbReference type="PROSITE" id="PS50052"/>
    </source>
</evidence>
<evidence type="ECO:0000256" key="9">
    <source>
        <dbReference type="ARBA" id="ARBA00030128"/>
    </source>
</evidence>
<dbReference type="Pfam" id="PF00625">
    <property type="entry name" value="Guanylate_kin"/>
    <property type="match status" value="1"/>
</dbReference>
<dbReference type="PROSITE" id="PS00856">
    <property type="entry name" value="GUANYLATE_KINASE_1"/>
    <property type="match status" value="1"/>
</dbReference>
<dbReference type="SUPFAM" id="SSF52540">
    <property type="entry name" value="P-loop containing nucleoside triphosphate hydrolases"/>
    <property type="match status" value="1"/>
</dbReference>
<dbReference type="EC" id="2.7.4.8" evidence="3 11"/>
<evidence type="ECO:0000313" key="14">
    <source>
        <dbReference type="Proteomes" id="UP000260943"/>
    </source>
</evidence>
<dbReference type="Gene3D" id="3.30.63.10">
    <property type="entry name" value="Guanylate Kinase phosphate binding domain"/>
    <property type="match status" value="1"/>
</dbReference>
<dbReference type="PROSITE" id="PS50052">
    <property type="entry name" value="GUANYLATE_KINASE_2"/>
    <property type="match status" value="1"/>
</dbReference>
<evidence type="ECO:0000256" key="11">
    <source>
        <dbReference type="HAMAP-Rule" id="MF_00328"/>
    </source>
</evidence>
<comment type="subcellular location">
    <subcellularLocation>
        <location evidence="11">Cytoplasm</location>
    </subcellularLocation>
</comment>
<evidence type="ECO:0000256" key="10">
    <source>
        <dbReference type="ARBA" id="ARBA00048594"/>
    </source>
</evidence>
<evidence type="ECO:0000256" key="3">
    <source>
        <dbReference type="ARBA" id="ARBA00012961"/>
    </source>
</evidence>
<dbReference type="Gene3D" id="3.40.50.300">
    <property type="entry name" value="P-loop containing nucleotide triphosphate hydrolases"/>
    <property type="match status" value="1"/>
</dbReference>
<comment type="caution">
    <text evidence="13">The sequence shown here is derived from an EMBL/GenBank/DDBJ whole genome shotgun (WGS) entry which is preliminary data.</text>
</comment>
<name>A0A3E4QPY5_9ACTN</name>
<keyword evidence="11" id="KW-0963">Cytoplasm</keyword>
<dbReference type="InterPro" id="IPR027417">
    <property type="entry name" value="P-loop_NTPase"/>
</dbReference>
<evidence type="ECO:0000256" key="5">
    <source>
        <dbReference type="ARBA" id="ARBA00022679"/>
    </source>
</evidence>
<sequence length="189" mass="21144">MSSIEPKLFVISGPSGAGKGTLVSRVRESMPNLGLTVSATTRAPRAGEVDGVNYHFLSEDEFSRRIANGDFVEWAQVHDHRYGTLVQEVEQKLSSGSSLILEIDVQGALNVKERFPDSILIFIEPPSMEVLEQRLVGRGSETEESLRLRLANARHEMSLADRYDVRLVNDDLDAATDELSRVLREYERN</sequence>
<evidence type="ECO:0000256" key="2">
    <source>
        <dbReference type="ARBA" id="ARBA00005790"/>
    </source>
</evidence>
<keyword evidence="7 11" id="KW-0418">Kinase</keyword>
<comment type="function">
    <text evidence="1 11">Essential for recycling GMP and indirectly, cGMP.</text>
</comment>
<comment type="catalytic activity">
    <reaction evidence="10 11">
        <text>GMP + ATP = GDP + ADP</text>
        <dbReference type="Rhea" id="RHEA:20780"/>
        <dbReference type="ChEBI" id="CHEBI:30616"/>
        <dbReference type="ChEBI" id="CHEBI:58115"/>
        <dbReference type="ChEBI" id="CHEBI:58189"/>
        <dbReference type="ChEBI" id="CHEBI:456216"/>
        <dbReference type="EC" id="2.7.4.8"/>
    </reaction>
</comment>
<dbReference type="GO" id="GO:0005829">
    <property type="term" value="C:cytosol"/>
    <property type="evidence" value="ECO:0007669"/>
    <property type="project" value="TreeGrafter"/>
</dbReference>
<dbReference type="PANTHER" id="PTHR23117">
    <property type="entry name" value="GUANYLATE KINASE-RELATED"/>
    <property type="match status" value="1"/>
</dbReference>
<dbReference type="GO" id="GO:0004385">
    <property type="term" value="F:GMP kinase activity"/>
    <property type="evidence" value="ECO:0007669"/>
    <property type="project" value="UniProtKB-UniRule"/>
</dbReference>
<dbReference type="SMART" id="SM00072">
    <property type="entry name" value="GuKc"/>
    <property type="match status" value="1"/>
</dbReference>
<evidence type="ECO:0000256" key="1">
    <source>
        <dbReference type="ARBA" id="ARBA00003531"/>
    </source>
</evidence>
<dbReference type="CDD" id="cd00071">
    <property type="entry name" value="GMPK"/>
    <property type="match status" value="1"/>
</dbReference>
<evidence type="ECO:0000256" key="8">
    <source>
        <dbReference type="ARBA" id="ARBA00022840"/>
    </source>
</evidence>
<dbReference type="InterPro" id="IPR008145">
    <property type="entry name" value="GK/Ca_channel_bsu"/>
</dbReference>
<organism evidence="13 14">
    <name type="scientific">Collinsella tanakaei</name>
    <dbReference type="NCBI Taxonomy" id="626935"/>
    <lineage>
        <taxon>Bacteria</taxon>
        <taxon>Bacillati</taxon>
        <taxon>Actinomycetota</taxon>
        <taxon>Coriobacteriia</taxon>
        <taxon>Coriobacteriales</taxon>
        <taxon>Coriobacteriaceae</taxon>
        <taxon>Collinsella</taxon>
    </lineage>
</organism>
<comment type="similarity">
    <text evidence="2 11">Belongs to the guanylate kinase family.</text>
</comment>
<proteinExistence type="inferred from homology"/>
<feature type="domain" description="Guanylate kinase-like" evidence="12">
    <location>
        <begin position="6"/>
        <end position="184"/>
    </location>
</feature>
<keyword evidence="6 11" id="KW-0547">Nucleotide-binding</keyword>
<dbReference type="PANTHER" id="PTHR23117:SF13">
    <property type="entry name" value="GUANYLATE KINASE"/>
    <property type="match status" value="1"/>
</dbReference>
<dbReference type="EMBL" id="QSRJ01000011">
    <property type="protein sequence ID" value="RGL08285.1"/>
    <property type="molecule type" value="Genomic_DNA"/>
</dbReference>
<dbReference type="GO" id="GO:0005524">
    <property type="term" value="F:ATP binding"/>
    <property type="evidence" value="ECO:0007669"/>
    <property type="project" value="UniProtKB-UniRule"/>
</dbReference>
<evidence type="ECO:0000256" key="4">
    <source>
        <dbReference type="ARBA" id="ARBA00016296"/>
    </source>
</evidence>
<dbReference type="InterPro" id="IPR008144">
    <property type="entry name" value="Guanylate_kin-like_dom"/>
</dbReference>
<dbReference type="AlphaFoldDB" id="A0A3E4QPY5"/>
<feature type="binding site" evidence="11">
    <location>
        <begin position="13"/>
        <end position="20"/>
    </location>
    <ligand>
        <name>ATP</name>
        <dbReference type="ChEBI" id="CHEBI:30616"/>
    </ligand>
</feature>
<reference evidence="13 14" key="1">
    <citation type="submission" date="2018-08" db="EMBL/GenBank/DDBJ databases">
        <title>A genome reference for cultivated species of the human gut microbiota.</title>
        <authorList>
            <person name="Zou Y."/>
            <person name="Xue W."/>
            <person name="Luo G."/>
        </authorList>
    </citation>
    <scope>NUCLEOTIDE SEQUENCE [LARGE SCALE GENOMIC DNA]</scope>
    <source>
        <strain evidence="13 14">TF08-14</strain>
    </source>
</reference>
<dbReference type="InterPro" id="IPR020590">
    <property type="entry name" value="Guanylate_kinase_CS"/>
</dbReference>